<dbReference type="EMBL" id="JAAGWQ010000315">
    <property type="protein sequence ID" value="KAF5656803.1"/>
    <property type="molecule type" value="Genomic_DNA"/>
</dbReference>
<evidence type="ECO:0000313" key="1">
    <source>
        <dbReference type="EMBL" id="KAF5656803.1"/>
    </source>
</evidence>
<reference evidence="1 2" key="1">
    <citation type="submission" date="2020-05" db="EMBL/GenBank/DDBJ databases">
        <title>Identification and distribution of gene clusters putatively required for synthesis of sphingolipid metabolism inhibitors in phylogenetically diverse species of the filamentous fungus Fusarium.</title>
        <authorList>
            <person name="Kim H.-S."/>
            <person name="Busman M."/>
            <person name="Brown D.W."/>
            <person name="Divon H."/>
            <person name="Uhlig S."/>
            <person name="Proctor R.H."/>
        </authorList>
    </citation>
    <scope>NUCLEOTIDE SEQUENCE [LARGE SCALE GENOMIC DNA]</scope>
    <source>
        <strain evidence="1 2">NRRL 20693</strain>
    </source>
</reference>
<accession>A0A8H5SSH0</accession>
<protein>
    <submittedName>
        <fullName evidence="1">Uncharacterized protein</fullName>
    </submittedName>
</protein>
<dbReference type="Proteomes" id="UP000567885">
    <property type="component" value="Unassembled WGS sequence"/>
</dbReference>
<keyword evidence="2" id="KW-1185">Reference proteome</keyword>
<comment type="caution">
    <text evidence="1">The sequence shown here is derived from an EMBL/GenBank/DDBJ whole genome shotgun (WGS) entry which is preliminary data.</text>
</comment>
<gene>
    <name evidence="1" type="ORF">FHETE_10777</name>
</gene>
<dbReference type="OrthoDB" id="2987506at2759"/>
<proteinExistence type="predicted"/>
<sequence length="200" mass="21871">MSNYRLHITVTGEWVKRFNEQGYQLCFASGVNAGGKTNFNVIAATHSIANNITIQWTDNWSIAASQDSFEHGMFLNSATDLTDIQPGQSYTLPANWTNGVVNPDSTSPAGGFKFINKTNGAGAIVYKRINGKPSPIYLSPYAPLPPGTEDLTPVSKVTVWFSRDVQPGTMISRIDTQSMEVDLSGRTQIELGYDGSWSQK</sequence>
<dbReference type="AlphaFoldDB" id="A0A8H5SSH0"/>
<name>A0A8H5SSH0_FUSHE</name>
<organism evidence="1 2">
    <name type="scientific">Fusarium heterosporum</name>
    <dbReference type="NCBI Taxonomy" id="42747"/>
    <lineage>
        <taxon>Eukaryota</taxon>
        <taxon>Fungi</taxon>
        <taxon>Dikarya</taxon>
        <taxon>Ascomycota</taxon>
        <taxon>Pezizomycotina</taxon>
        <taxon>Sordariomycetes</taxon>
        <taxon>Hypocreomycetidae</taxon>
        <taxon>Hypocreales</taxon>
        <taxon>Nectriaceae</taxon>
        <taxon>Fusarium</taxon>
        <taxon>Fusarium heterosporum species complex</taxon>
    </lineage>
</organism>
<evidence type="ECO:0000313" key="2">
    <source>
        <dbReference type="Proteomes" id="UP000567885"/>
    </source>
</evidence>